<evidence type="ECO:0000256" key="2">
    <source>
        <dbReference type="ARBA" id="ARBA00005417"/>
    </source>
</evidence>
<keyword evidence="6" id="KW-0046">Antibiotic resistance</keyword>
<keyword evidence="5 8" id="KW-0067">ATP-binding</keyword>
<dbReference type="InterPro" id="IPR050763">
    <property type="entry name" value="ABC_transporter_ATP-binding"/>
</dbReference>
<dbReference type="AlphaFoldDB" id="A0A7H2BGY7"/>
<dbReference type="PANTHER" id="PTHR42711:SF5">
    <property type="entry name" value="ABC TRANSPORTER ATP-BINDING PROTEIN NATA"/>
    <property type="match status" value="1"/>
</dbReference>
<evidence type="ECO:0000256" key="1">
    <source>
        <dbReference type="ARBA" id="ARBA00004202"/>
    </source>
</evidence>
<dbReference type="Gene3D" id="3.40.50.300">
    <property type="entry name" value="P-loop containing nucleotide triphosphate hydrolases"/>
    <property type="match status" value="1"/>
</dbReference>
<sequence>MTLAFQPIFSAHNLVRDLGPKNFRAVNHVSFEINAGQILCFLGPNGAGKTTTINMCSTLLAPTSGDIQVAGVDAVAQPRAARQHIGLVLGGDRGFYSRATARDNLLFFADVLGVPRKLRKERVEDALEAVALTDRADSKVQDFSRGMKQRLHIARGLLNDPALLFLDEPTNGLDPELALEVRKLVKSLAQRGTGILLTTHYLAEAQALADDLLIINEGKTAFHGTLQDLRAHSSLADHATLEDAYFALLGIETEQEGE</sequence>
<dbReference type="PANTHER" id="PTHR42711">
    <property type="entry name" value="ABC TRANSPORTER ATP-BINDING PROTEIN"/>
    <property type="match status" value="1"/>
</dbReference>
<name>A0A7H2BGY7_9MICC</name>
<dbReference type="SUPFAM" id="SSF52540">
    <property type="entry name" value="P-loop containing nucleoside triphosphate hydrolases"/>
    <property type="match status" value="1"/>
</dbReference>
<dbReference type="GO" id="GO:0016887">
    <property type="term" value="F:ATP hydrolysis activity"/>
    <property type="evidence" value="ECO:0007669"/>
    <property type="project" value="InterPro"/>
</dbReference>
<dbReference type="InterPro" id="IPR027417">
    <property type="entry name" value="P-loop_NTPase"/>
</dbReference>
<gene>
    <name evidence="8" type="ORF">IDM49_10280</name>
</gene>
<protein>
    <submittedName>
        <fullName evidence="8">ABC transporter ATP-binding protein</fullName>
    </submittedName>
</protein>
<reference evidence="8 9" key="1">
    <citation type="submission" date="2020-09" db="EMBL/GenBank/DDBJ databases">
        <title>Investigation of environmental microbes.</title>
        <authorList>
            <person name="Ou Y."/>
            <person name="Kang Q."/>
        </authorList>
    </citation>
    <scope>NUCLEOTIDE SEQUENCE [LARGE SCALE GENOMIC DNA]</scope>
    <source>
        <strain evidence="8 9">KJZ-14</strain>
    </source>
</reference>
<accession>A0A7H2BGY7</accession>
<dbReference type="GO" id="GO:0005886">
    <property type="term" value="C:plasma membrane"/>
    <property type="evidence" value="ECO:0007669"/>
    <property type="project" value="UniProtKB-SubCell"/>
</dbReference>
<dbReference type="GO" id="GO:0046677">
    <property type="term" value="P:response to antibiotic"/>
    <property type="evidence" value="ECO:0007669"/>
    <property type="project" value="UniProtKB-KW"/>
</dbReference>
<keyword evidence="4" id="KW-0547">Nucleotide-binding</keyword>
<organism evidence="8 9">
    <name type="scientific">Rothia terrae</name>
    <dbReference type="NCBI Taxonomy" id="396015"/>
    <lineage>
        <taxon>Bacteria</taxon>
        <taxon>Bacillati</taxon>
        <taxon>Actinomycetota</taxon>
        <taxon>Actinomycetes</taxon>
        <taxon>Micrococcales</taxon>
        <taxon>Micrococcaceae</taxon>
        <taxon>Rothia</taxon>
    </lineage>
</organism>
<dbReference type="InterPro" id="IPR003439">
    <property type="entry name" value="ABC_transporter-like_ATP-bd"/>
</dbReference>
<dbReference type="Proteomes" id="UP000516404">
    <property type="component" value="Chromosome"/>
</dbReference>
<evidence type="ECO:0000259" key="7">
    <source>
        <dbReference type="PROSITE" id="PS50893"/>
    </source>
</evidence>
<keyword evidence="3" id="KW-0813">Transport</keyword>
<dbReference type="InterPro" id="IPR003593">
    <property type="entry name" value="AAA+_ATPase"/>
</dbReference>
<comment type="subcellular location">
    <subcellularLocation>
        <location evidence="1">Cell membrane</location>
        <topology evidence="1">Peripheral membrane protein</topology>
    </subcellularLocation>
</comment>
<dbReference type="GO" id="GO:0005524">
    <property type="term" value="F:ATP binding"/>
    <property type="evidence" value="ECO:0007669"/>
    <property type="project" value="UniProtKB-KW"/>
</dbReference>
<evidence type="ECO:0000313" key="9">
    <source>
        <dbReference type="Proteomes" id="UP000516404"/>
    </source>
</evidence>
<dbReference type="Pfam" id="PF00005">
    <property type="entry name" value="ABC_tran"/>
    <property type="match status" value="1"/>
</dbReference>
<comment type="similarity">
    <text evidence="2">Belongs to the ABC transporter superfamily.</text>
</comment>
<keyword evidence="9" id="KW-1185">Reference proteome</keyword>
<evidence type="ECO:0000256" key="3">
    <source>
        <dbReference type="ARBA" id="ARBA00022448"/>
    </source>
</evidence>
<feature type="domain" description="ABC transporter" evidence="7">
    <location>
        <begin position="9"/>
        <end position="242"/>
    </location>
</feature>
<dbReference type="KEGG" id="rter:IDM49_10280"/>
<evidence type="ECO:0000313" key="8">
    <source>
        <dbReference type="EMBL" id="QNV38933.1"/>
    </source>
</evidence>
<dbReference type="SMART" id="SM00382">
    <property type="entry name" value="AAA"/>
    <property type="match status" value="1"/>
</dbReference>
<dbReference type="EMBL" id="CP061539">
    <property type="protein sequence ID" value="QNV38933.1"/>
    <property type="molecule type" value="Genomic_DNA"/>
</dbReference>
<proteinExistence type="inferred from homology"/>
<evidence type="ECO:0000256" key="4">
    <source>
        <dbReference type="ARBA" id="ARBA00022741"/>
    </source>
</evidence>
<evidence type="ECO:0000256" key="5">
    <source>
        <dbReference type="ARBA" id="ARBA00022840"/>
    </source>
</evidence>
<evidence type="ECO:0000256" key="6">
    <source>
        <dbReference type="ARBA" id="ARBA00023251"/>
    </source>
</evidence>
<dbReference type="PROSITE" id="PS50893">
    <property type="entry name" value="ABC_TRANSPORTER_2"/>
    <property type="match status" value="1"/>
</dbReference>